<evidence type="ECO:0000313" key="1">
    <source>
        <dbReference type="EMBL" id="CAH1957637.1"/>
    </source>
</evidence>
<dbReference type="OrthoDB" id="6781091at2759"/>
<name>A0A9P0JPX2_ACAOB</name>
<sequence>MTVNEYKEATCATAGAQDDMEIEENVVVAEHHQNEAEGENLLGRVLAGVRRVKPCLPPFRSMPSSC</sequence>
<dbReference type="AlphaFoldDB" id="A0A9P0JPX2"/>
<comment type="caution">
    <text evidence="1">The sequence shown here is derived from an EMBL/GenBank/DDBJ whole genome shotgun (WGS) entry which is preliminary data.</text>
</comment>
<dbReference type="Proteomes" id="UP001152888">
    <property type="component" value="Unassembled WGS sequence"/>
</dbReference>
<keyword evidence="2" id="KW-1185">Reference proteome</keyword>
<reference evidence="1" key="1">
    <citation type="submission" date="2022-03" db="EMBL/GenBank/DDBJ databases">
        <authorList>
            <person name="Sayadi A."/>
        </authorList>
    </citation>
    <scope>NUCLEOTIDE SEQUENCE</scope>
</reference>
<dbReference type="EMBL" id="CAKOFQ010006672">
    <property type="protein sequence ID" value="CAH1957637.1"/>
    <property type="molecule type" value="Genomic_DNA"/>
</dbReference>
<protein>
    <submittedName>
        <fullName evidence="1">Uncharacterized protein</fullName>
    </submittedName>
</protein>
<gene>
    <name evidence="1" type="ORF">ACAOBT_LOCUS2211</name>
</gene>
<evidence type="ECO:0000313" key="2">
    <source>
        <dbReference type="Proteomes" id="UP001152888"/>
    </source>
</evidence>
<proteinExistence type="predicted"/>
<organism evidence="1 2">
    <name type="scientific">Acanthoscelides obtectus</name>
    <name type="common">Bean weevil</name>
    <name type="synonym">Bruchus obtectus</name>
    <dbReference type="NCBI Taxonomy" id="200917"/>
    <lineage>
        <taxon>Eukaryota</taxon>
        <taxon>Metazoa</taxon>
        <taxon>Ecdysozoa</taxon>
        <taxon>Arthropoda</taxon>
        <taxon>Hexapoda</taxon>
        <taxon>Insecta</taxon>
        <taxon>Pterygota</taxon>
        <taxon>Neoptera</taxon>
        <taxon>Endopterygota</taxon>
        <taxon>Coleoptera</taxon>
        <taxon>Polyphaga</taxon>
        <taxon>Cucujiformia</taxon>
        <taxon>Chrysomeloidea</taxon>
        <taxon>Chrysomelidae</taxon>
        <taxon>Bruchinae</taxon>
        <taxon>Bruchini</taxon>
        <taxon>Acanthoscelides</taxon>
    </lineage>
</organism>
<accession>A0A9P0JPX2</accession>